<dbReference type="Proteomes" id="UP000222624">
    <property type="component" value="Genome"/>
</dbReference>
<organism evidence="1 2">
    <name type="scientific">Erwinia phage vB_EamM_Joad</name>
    <dbReference type="NCBI Taxonomy" id="2026081"/>
    <lineage>
        <taxon>Viruses</taxon>
        <taxon>Duplodnaviria</taxon>
        <taxon>Heunggongvirae</taxon>
        <taxon>Uroviricota</taxon>
        <taxon>Caudoviricetes</taxon>
        <taxon>Chimalliviridae</taxon>
        <taxon>Risingsunvirus</taxon>
        <taxon>Risingsunvirus risingsun</taxon>
    </lineage>
</organism>
<accession>A0A223LI48</accession>
<sequence length="114" mass="12761">MPTPIRNPNQANRYTITVQHYLQQWDAQLISHAENVGLGNALLAALVGSAINKQAFDLENWLIDIGVDEVARTYFILTHQLTVEQIFMDLSNFVAVHAVVSWNIVSGTLIMEVI</sequence>
<gene>
    <name evidence="1" type="ORF">JOAD_21</name>
</gene>
<evidence type="ECO:0000313" key="1">
    <source>
        <dbReference type="EMBL" id="ASU03894.1"/>
    </source>
</evidence>
<dbReference type="EMBL" id="MF459647">
    <property type="protein sequence ID" value="ASU03894.1"/>
    <property type="molecule type" value="Genomic_DNA"/>
</dbReference>
<name>A0A223LI48_9CAUD</name>
<protein>
    <submittedName>
        <fullName evidence="1">Uncharacterized protein</fullName>
    </submittedName>
</protein>
<evidence type="ECO:0000313" key="2">
    <source>
        <dbReference type="Proteomes" id="UP000222624"/>
    </source>
</evidence>
<reference evidence="2" key="1">
    <citation type="submission" date="2017-07" db="EMBL/GenBank/DDBJ databases">
        <authorList>
            <person name="Bickmore M.X."/>
            <person name="Vaden K."/>
            <person name="Brady T.S."/>
            <person name="Tateoka O.B."/>
            <person name="Carter J.L."/>
            <person name="Pape J.A."/>
            <person name="Robinson D.M."/>
            <person name="Russell K.A."/>
            <person name="Staley L.A."/>
            <person name="Stettler J.M."/>
            <person name="Townsend M.H."/>
            <person name="Wienclaw T."/>
            <person name="Williamson T.L."/>
            <person name="Kruger J.L."/>
            <person name="Berg J.A."/>
            <person name="Sharma R."/>
            <person name="Payne A.M."/>
            <person name="Fajardo C.P."/>
            <person name="Breakwell D.P."/>
            <person name="Hope S."/>
            <person name="Grose J.H."/>
        </authorList>
    </citation>
    <scope>NUCLEOTIDE SEQUENCE [LARGE SCALE GENOMIC DNA]</scope>
</reference>
<proteinExistence type="predicted"/>